<feature type="transmembrane region" description="Helical" evidence="6">
    <location>
        <begin position="70"/>
        <end position="91"/>
    </location>
</feature>
<dbReference type="GO" id="GO:0015093">
    <property type="term" value="F:ferrous iron transmembrane transporter activity"/>
    <property type="evidence" value="ECO:0007669"/>
    <property type="project" value="TreeGrafter"/>
</dbReference>
<comment type="caution">
    <text evidence="7">The sequence shown here is derived from an EMBL/GenBank/DDBJ whole genome shotgun (WGS) entry which is preliminary data.</text>
</comment>
<evidence type="ECO:0000313" key="7">
    <source>
        <dbReference type="EMBL" id="PXZ01578.1"/>
    </source>
</evidence>
<protein>
    <submittedName>
        <fullName evidence="7">FTR1 family iron permease</fullName>
    </submittedName>
</protein>
<proteinExistence type="inferred from homology"/>
<keyword evidence="4 6" id="KW-1133">Transmembrane helix</keyword>
<comment type="subcellular location">
    <subcellularLocation>
        <location evidence="1">Membrane</location>
        <topology evidence="1">Multi-pass membrane protein</topology>
    </subcellularLocation>
</comment>
<dbReference type="Proteomes" id="UP000247565">
    <property type="component" value="Unassembled WGS sequence"/>
</dbReference>
<dbReference type="GeneID" id="83703000"/>
<dbReference type="PANTHER" id="PTHR31632:SF2">
    <property type="entry name" value="PLASMA MEMBRANE IRON PERMEASE"/>
    <property type="match status" value="1"/>
</dbReference>
<dbReference type="OrthoDB" id="7260758at2"/>
<feature type="transmembrane region" description="Helical" evidence="6">
    <location>
        <begin position="148"/>
        <end position="170"/>
    </location>
</feature>
<evidence type="ECO:0000256" key="4">
    <source>
        <dbReference type="ARBA" id="ARBA00022989"/>
    </source>
</evidence>
<dbReference type="Pfam" id="PF03239">
    <property type="entry name" value="FTR1"/>
    <property type="match status" value="1"/>
</dbReference>
<evidence type="ECO:0000256" key="1">
    <source>
        <dbReference type="ARBA" id="ARBA00004141"/>
    </source>
</evidence>
<feature type="transmembrane region" description="Helical" evidence="6">
    <location>
        <begin position="112"/>
        <end position="128"/>
    </location>
</feature>
<evidence type="ECO:0000256" key="6">
    <source>
        <dbReference type="SAM" id="Phobius"/>
    </source>
</evidence>
<feature type="transmembrane region" description="Helical" evidence="6">
    <location>
        <begin position="6"/>
        <end position="26"/>
    </location>
</feature>
<organism evidence="7 8">
    <name type="scientific">Commensalibacter melissae</name>
    <dbReference type="NCBI Taxonomy" id="2070537"/>
    <lineage>
        <taxon>Bacteria</taxon>
        <taxon>Pseudomonadati</taxon>
        <taxon>Pseudomonadota</taxon>
        <taxon>Alphaproteobacteria</taxon>
        <taxon>Acetobacterales</taxon>
        <taxon>Acetobacteraceae</taxon>
    </lineage>
</organism>
<name>A0A318NDF1_9PROT</name>
<dbReference type="GO" id="GO:0033573">
    <property type="term" value="C:high-affinity iron permease complex"/>
    <property type="evidence" value="ECO:0007669"/>
    <property type="project" value="InterPro"/>
</dbReference>
<evidence type="ECO:0000256" key="2">
    <source>
        <dbReference type="ARBA" id="ARBA00008333"/>
    </source>
</evidence>
<keyword evidence="5 6" id="KW-0472">Membrane</keyword>
<dbReference type="PANTHER" id="PTHR31632">
    <property type="entry name" value="IRON TRANSPORTER FTH1"/>
    <property type="match status" value="1"/>
</dbReference>
<evidence type="ECO:0000256" key="3">
    <source>
        <dbReference type="ARBA" id="ARBA00022692"/>
    </source>
</evidence>
<sequence>MGAPLFIVWRESVEALLVIGILYAWLRRENLVSLTRQLWIGTGLGLALAGLLAVAFWIASTWFAGAGGEWFFTIMMFVAACLILQMVIWMHHHGRGMKKHLEQEAAESVQKSGSGIGILLLSMLAVAREGSETVVFLAGIGAEQKGSSLGLFILGGFLGLILALLTFWCLQKSFKFISWKWFFIVSEFLLLLIGGGLFISAIDKASVQIAAYDIPEWIYNFMDNPVWSTAGFIPDNSTLTGLTGYHAEPSLMQISALVIYWFIAILLCNVTFKKTY</sequence>
<evidence type="ECO:0000313" key="8">
    <source>
        <dbReference type="Proteomes" id="UP000247565"/>
    </source>
</evidence>
<evidence type="ECO:0000256" key="5">
    <source>
        <dbReference type="ARBA" id="ARBA00023136"/>
    </source>
</evidence>
<dbReference type="AlphaFoldDB" id="A0A318NDF1"/>
<feature type="transmembrane region" description="Helical" evidence="6">
    <location>
        <begin position="251"/>
        <end position="272"/>
    </location>
</feature>
<accession>A0A318NDF1</accession>
<comment type="similarity">
    <text evidence="2">Belongs to the oxidase-dependent Fe transporter (OFeT) (TC 9.A.10.1) family.</text>
</comment>
<feature type="transmembrane region" description="Helical" evidence="6">
    <location>
        <begin position="38"/>
        <end position="58"/>
    </location>
</feature>
<keyword evidence="3 6" id="KW-0812">Transmembrane</keyword>
<keyword evidence="8" id="KW-1185">Reference proteome</keyword>
<gene>
    <name evidence="7" type="ORF">DK869_00775</name>
</gene>
<feature type="transmembrane region" description="Helical" evidence="6">
    <location>
        <begin position="182"/>
        <end position="202"/>
    </location>
</feature>
<dbReference type="EMBL" id="QGLT01000001">
    <property type="protein sequence ID" value="PXZ01578.1"/>
    <property type="molecule type" value="Genomic_DNA"/>
</dbReference>
<dbReference type="InterPro" id="IPR004923">
    <property type="entry name" value="FTR1/Fip1/EfeU"/>
</dbReference>
<reference evidence="7 8" key="1">
    <citation type="submission" date="2018-05" db="EMBL/GenBank/DDBJ databases">
        <title>Reference genomes for bee gut microbiota database.</title>
        <authorList>
            <person name="Ellegaard K.M."/>
        </authorList>
    </citation>
    <scope>NUCLEOTIDE SEQUENCE [LARGE SCALE GENOMIC DNA]</scope>
    <source>
        <strain evidence="7 8">ESL0284</strain>
    </source>
</reference>
<dbReference type="RefSeq" id="WP_110438097.1">
    <property type="nucleotide sequence ID" value="NZ_CP033087.1"/>
</dbReference>